<proteinExistence type="predicted"/>
<keyword evidence="2" id="KW-1185">Reference proteome</keyword>
<accession>A0ABY3MBT9</accession>
<protein>
    <submittedName>
        <fullName evidence="1">ATPase</fullName>
    </submittedName>
</protein>
<evidence type="ECO:0000313" key="2">
    <source>
        <dbReference type="Proteomes" id="UP000323621"/>
    </source>
</evidence>
<sequence length="227" mass="26106">MKTSPTGYNRNNPSIIYEGASEFQLGTLDGNIINYDFQKIVNYIQVKGKLMFGKNFKTYQEDHELLLKLSSYFIKDYAYCAKFGIDPDKGLLLSGPVGCGKTTLMMLLPHLIPHKKRYTIIPARNIVFGFNAIGYKTIDDYSDTKEYCFDDLGVEHTGRHYGKDCNVMGEILISRYDQFKKKGIKTHCTTNLNAVEIEDRYGERVRSRMRELFNLVSFNANSVDKRQ</sequence>
<comment type="caution">
    <text evidence="1">The sequence shown here is derived from an EMBL/GenBank/DDBJ whole genome shotgun (WGS) entry which is preliminary data.</text>
</comment>
<dbReference type="EMBL" id="VSKN01000005">
    <property type="protein sequence ID" value="TYC14789.1"/>
    <property type="molecule type" value="Genomic_DNA"/>
</dbReference>
<name>A0ABY3MBT9_9FLAO</name>
<organism evidence="1 2">
    <name type="scientific">Bizionia gelidisalsuginis</name>
    <dbReference type="NCBI Taxonomy" id="291188"/>
    <lineage>
        <taxon>Bacteria</taxon>
        <taxon>Pseudomonadati</taxon>
        <taxon>Bacteroidota</taxon>
        <taxon>Flavobacteriia</taxon>
        <taxon>Flavobacteriales</taxon>
        <taxon>Flavobacteriaceae</taxon>
        <taxon>Bizionia</taxon>
    </lineage>
</organism>
<dbReference type="Proteomes" id="UP000323621">
    <property type="component" value="Unassembled WGS sequence"/>
</dbReference>
<dbReference type="InterPro" id="IPR027417">
    <property type="entry name" value="P-loop_NTPase"/>
</dbReference>
<dbReference type="Gene3D" id="3.40.50.300">
    <property type="entry name" value="P-loop containing nucleotide triphosphate hydrolases"/>
    <property type="match status" value="1"/>
</dbReference>
<evidence type="ECO:0000313" key="1">
    <source>
        <dbReference type="EMBL" id="TYC14789.1"/>
    </source>
</evidence>
<dbReference type="SUPFAM" id="SSF52540">
    <property type="entry name" value="P-loop containing nucleoside triphosphate hydrolases"/>
    <property type="match status" value="1"/>
</dbReference>
<gene>
    <name evidence="1" type="ORF">ES677_05260</name>
</gene>
<reference evidence="1 2" key="1">
    <citation type="submission" date="2019-08" db="EMBL/GenBank/DDBJ databases">
        <title>Genomes of Antarctic Bizionia species.</title>
        <authorList>
            <person name="Bowman J.P."/>
        </authorList>
    </citation>
    <scope>NUCLEOTIDE SEQUENCE [LARGE SCALE GENOMIC DNA]</scope>
    <source>
        <strain evidence="1 2">IC164</strain>
    </source>
</reference>
<dbReference type="RefSeq" id="WP_148380652.1">
    <property type="nucleotide sequence ID" value="NZ_VSKN01000005.1"/>
</dbReference>